<proteinExistence type="predicted"/>
<name>A0A327JN13_9HYPH</name>
<dbReference type="AlphaFoldDB" id="A0A327JN13"/>
<protein>
    <submittedName>
        <fullName evidence="1">Uncharacterized protein</fullName>
    </submittedName>
</protein>
<gene>
    <name evidence="1" type="ORF">CH339_14855</name>
</gene>
<dbReference type="EMBL" id="NPEV01000033">
    <property type="protein sequence ID" value="RAI26262.1"/>
    <property type="molecule type" value="Genomic_DNA"/>
</dbReference>
<evidence type="ECO:0000313" key="1">
    <source>
        <dbReference type="EMBL" id="RAI26262.1"/>
    </source>
</evidence>
<accession>A0A327JN13</accession>
<comment type="caution">
    <text evidence="1">The sequence shown here is derived from an EMBL/GenBank/DDBJ whole genome shotgun (WGS) entry which is preliminary data.</text>
</comment>
<evidence type="ECO:0000313" key="2">
    <source>
        <dbReference type="Proteomes" id="UP000249299"/>
    </source>
</evidence>
<keyword evidence="2" id="KW-1185">Reference proteome</keyword>
<organism evidence="1 2">
    <name type="scientific">Rhodobium orientis</name>
    <dbReference type="NCBI Taxonomy" id="34017"/>
    <lineage>
        <taxon>Bacteria</taxon>
        <taxon>Pseudomonadati</taxon>
        <taxon>Pseudomonadota</taxon>
        <taxon>Alphaproteobacteria</taxon>
        <taxon>Hyphomicrobiales</taxon>
        <taxon>Rhodobiaceae</taxon>
        <taxon>Rhodobium</taxon>
    </lineage>
</organism>
<dbReference type="Proteomes" id="UP000249299">
    <property type="component" value="Unassembled WGS sequence"/>
</dbReference>
<reference evidence="1 2" key="1">
    <citation type="submission" date="2017-07" db="EMBL/GenBank/DDBJ databases">
        <title>Draft Genome Sequences of Select Purple Nonsulfur Bacteria.</title>
        <authorList>
            <person name="Lasarre B."/>
            <person name="Mckinlay J.B."/>
        </authorList>
    </citation>
    <scope>NUCLEOTIDE SEQUENCE [LARGE SCALE GENOMIC DNA]</scope>
    <source>
        <strain evidence="1 2">DSM 11290</strain>
    </source>
</reference>
<sequence>MGRLRVMAVAAGTGRIGYVLFVGKTLKHWAMSGKASRSPEFAAAQAKRWIDELRPDVVITEKIPEGSRKGERTRQVIAAVARVARNRVLNDIVLPRIRTYKNKYEEAAALAKRFPEIGPWMPKRPPIWESEPRNAVYIDALALALGIIDGSPHQF</sequence>